<evidence type="ECO:0000313" key="1">
    <source>
        <dbReference type="EMBL" id="CDH47569.1"/>
    </source>
</evidence>
<protein>
    <submittedName>
        <fullName evidence="1">Uncharacterized protein</fullName>
    </submittedName>
</protein>
<evidence type="ECO:0000313" key="2">
    <source>
        <dbReference type="Proteomes" id="UP000019184"/>
    </source>
</evidence>
<dbReference type="AlphaFoldDB" id="A0A7U7GG91"/>
<sequence>MPELLHNLGLVQVQLRVGSLRKVQQRLPPNDPTRQETRKLLQSLLEAVIS</sequence>
<proteinExistence type="predicted"/>
<name>A0A7U7GG91_9GAMM</name>
<accession>A0A7U7GG91</accession>
<keyword evidence="2" id="KW-1185">Reference proteome</keyword>
<organism evidence="1 2">
    <name type="scientific">Candidatus Contendobacter odensis Run_B_J11</name>
    <dbReference type="NCBI Taxonomy" id="1400861"/>
    <lineage>
        <taxon>Bacteria</taxon>
        <taxon>Pseudomonadati</taxon>
        <taxon>Pseudomonadota</taxon>
        <taxon>Gammaproteobacteria</taxon>
        <taxon>Candidatus Competibacteraceae</taxon>
        <taxon>Candidatus Contendibacter</taxon>
    </lineage>
</organism>
<gene>
    <name evidence="1" type="ORF">BN874_840032</name>
</gene>
<dbReference type="EMBL" id="CBTK010000303">
    <property type="protein sequence ID" value="CDH47569.1"/>
    <property type="molecule type" value="Genomic_DNA"/>
</dbReference>
<reference evidence="1 2" key="1">
    <citation type="journal article" date="2014" name="ISME J.">
        <title>Candidatus Competibacter-lineage genomes retrieved from metagenomes reveal functional metabolic diversity.</title>
        <authorList>
            <person name="McIlroy S.J."/>
            <person name="Albertsen M."/>
            <person name="Andresen E.K."/>
            <person name="Saunders A.M."/>
            <person name="Kristiansen R."/>
            <person name="Stokholm-Bjerregaard M."/>
            <person name="Nielsen K.L."/>
            <person name="Nielsen P.H."/>
        </authorList>
    </citation>
    <scope>NUCLEOTIDE SEQUENCE [LARGE SCALE GENOMIC DNA]</scope>
    <source>
        <strain evidence="1 2">Run_B_J11</strain>
    </source>
</reference>
<comment type="caution">
    <text evidence="1">The sequence shown here is derived from an EMBL/GenBank/DDBJ whole genome shotgun (WGS) entry which is preliminary data.</text>
</comment>
<dbReference type="Proteomes" id="UP000019184">
    <property type="component" value="Unassembled WGS sequence"/>
</dbReference>